<dbReference type="RefSeq" id="WP_144025504.1">
    <property type="nucleotide sequence ID" value="NZ_MRTP01000011.1"/>
</dbReference>
<accession>A0A1R1EF27</accession>
<dbReference type="EMBL" id="MRTP01000011">
    <property type="protein sequence ID" value="OMF50445.1"/>
    <property type="molecule type" value="Genomic_DNA"/>
</dbReference>
<dbReference type="STRING" id="297318.BK138_27995"/>
<dbReference type="Gene3D" id="3.10.350.10">
    <property type="entry name" value="LysM domain"/>
    <property type="match status" value="2"/>
</dbReference>
<feature type="region of interest" description="Disordered" evidence="1">
    <location>
        <begin position="636"/>
        <end position="695"/>
    </location>
</feature>
<dbReference type="SUPFAM" id="SSF54106">
    <property type="entry name" value="LysM domain"/>
    <property type="match status" value="2"/>
</dbReference>
<dbReference type="PROSITE" id="PS51782">
    <property type="entry name" value="LYSM"/>
    <property type="match status" value="2"/>
</dbReference>
<sequence length="695" mass="75954">MKIHMVKSGDTLYELSKKYGVPLQKIIDANPQISDPNQLTVGQKVKIPAEPIQVPNNDQIIHKHVVKQGDSLWKLSKAWGVTLKDMIDANPQLKNPNALLVGEVVNIPKVGGVTAESVDGNANAKTIPGNKTYTGPKEELTAPIEENVEPEEAEKPNKEELTAPMEENKEENNAQVLPQQLPELPNIPSPPPLPNLSMNQEMPEMTSPNYTFPNVMPIAENQPNVMPAAENQPNVMPIMENKPNIMPAVENQPNVMPAAEKKPTYSKETIYSEVTHNLFIQYPGPVHEVASYHDMPNAENANLQHAMQENKQKTPYYPGIVQGTEYEPGPNAYPTGVSPAYAPHWENHEHPVAYEPIHVGPAHYQPNEAFPHSVEPAFYHPVPAGIAPYSPCGCQGVVSPYSGVDPFYAQPYSEPIAAYPNANAMFPNTQVSPAAAYPNQMPMVSPAEAYPNQMPMVSPAEAYPNQMPMVSPAAAYPNQMPMVSPAEAYPNQMPMVSPAEAYPNQMPMVSPAEAYPNQMPMVSPAAAYPNQMPMVSPAEAYPNYAPMTHYPEVDPAYAYPHHAYPTPYDWCYPSPYGMGFPSTLGAYEHAGPNAPFVGAAENAAYWDRNPAPAYPAPIGEEETQATATINEAAVHETSEVEDSEPAADETTSKTVKTLSDPKDKAKVNKSKAPAAKKERKSTAADRPRKNPWING</sequence>
<protein>
    <recommendedName>
        <fullName evidence="2">LysM domain-containing protein</fullName>
    </recommendedName>
</protein>
<dbReference type="Pfam" id="PF01476">
    <property type="entry name" value="LysM"/>
    <property type="match status" value="2"/>
</dbReference>
<dbReference type="PANTHER" id="PTHR33734:SF22">
    <property type="entry name" value="MEMBRANE-BOUND LYTIC MUREIN TRANSGLYCOSYLASE D"/>
    <property type="match status" value="1"/>
</dbReference>
<proteinExistence type="predicted"/>
<dbReference type="SMART" id="SM00257">
    <property type="entry name" value="LysM"/>
    <property type="match status" value="2"/>
</dbReference>
<feature type="region of interest" description="Disordered" evidence="1">
    <location>
        <begin position="126"/>
        <end position="158"/>
    </location>
</feature>
<dbReference type="InterPro" id="IPR018392">
    <property type="entry name" value="LysM"/>
</dbReference>
<gene>
    <name evidence="3" type="ORF">BK138_27995</name>
</gene>
<comment type="caution">
    <text evidence="3">The sequence shown here is derived from an EMBL/GenBank/DDBJ whole genome shotgun (WGS) entry which is preliminary data.</text>
</comment>
<dbReference type="CDD" id="cd00118">
    <property type="entry name" value="LysM"/>
    <property type="match status" value="2"/>
</dbReference>
<reference evidence="3 4" key="1">
    <citation type="submission" date="2016-11" db="EMBL/GenBank/DDBJ databases">
        <title>Paenibacillus species isolates.</title>
        <authorList>
            <person name="Beno S.M."/>
        </authorList>
    </citation>
    <scope>NUCLEOTIDE SEQUENCE [LARGE SCALE GENOMIC DNA]</scope>
    <source>
        <strain evidence="3 4">FSL R5-0378</strain>
    </source>
</reference>
<feature type="domain" description="LysM" evidence="2">
    <location>
        <begin position="2"/>
        <end position="47"/>
    </location>
</feature>
<feature type="domain" description="LysM" evidence="2">
    <location>
        <begin position="62"/>
        <end position="107"/>
    </location>
</feature>
<keyword evidence="4" id="KW-1185">Reference proteome</keyword>
<dbReference type="Proteomes" id="UP000187172">
    <property type="component" value="Unassembled WGS sequence"/>
</dbReference>
<dbReference type="AlphaFoldDB" id="A0A1R1EF27"/>
<dbReference type="PANTHER" id="PTHR33734">
    <property type="entry name" value="LYSM DOMAIN-CONTAINING GPI-ANCHORED PROTEIN 2"/>
    <property type="match status" value="1"/>
</dbReference>
<evidence type="ECO:0000313" key="4">
    <source>
        <dbReference type="Proteomes" id="UP000187172"/>
    </source>
</evidence>
<evidence type="ECO:0000256" key="1">
    <source>
        <dbReference type="SAM" id="MobiDB-lite"/>
    </source>
</evidence>
<dbReference type="InterPro" id="IPR036779">
    <property type="entry name" value="LysM_dom_sf"/>
</dbReference>
<organism evidence="3 4">
    <name type="scientific">Paenibacillus rhizosphaerae</name>
    <dbReference type="NCBI Taxonomy" id="297318"/>
    <lineage>
        <taxon>Bacteria</taxon>
        <taxon>Bacillati</taxon>
        <taxon>Bacillota</taxon>
        <taxon>Bacilli</taxon>
        <taxon>Bacillales</taxon>
        <taxon>Paenibacillaceae</taxon>
        <taxon>Paenibacillus</taxon>
    </lineage>
</organism>
<evidence type="ECO:0000259" key="2">
    <source>
        <dbReference type="PROSITE" id="PS51782"/>
    </source>
</evidence>
<name>A0A1R1EF27_9BACL</name>
<evidence type="ECO:0000313" key="3">
    <source>
        <dbReference type="EMBL" id="OMF50445.1"/>
    </source>
</evidence>